<sequence length="249" mass="27824">MVDCTGEGVLFIEADADADVTLEEFGDSLHPHFPCFKELLCEPPGSNNLLNSPVLQIQVTRLKCGGFIFAHRLNHTMSDAAGLIQFMCAMGEIARGAVAPSIPPVWERHLLNARQPPLITCEHHEYDHATANLVHRSFFFRTTQISALKRFISDNLCCSTFEILTAFIWRCRSIALQLGPDEDVRFICVVNARELIQNPLEYAVKLVKKAKVKATEDYMKSTADLLVSRGRPHVNTTRSLLVSDQVQGC</sequence>
<evidence type="ECO:0000313" key="3">
    <source>
        <dbReference type="EMBL" id="GMI85446.1"/>
    </source>
</evidence>
<comment type="caution">
    <text evidence="3">The sequence shown here is derived from an EMBL/GenBank/DDBJ whole genome shotgun (WGS) entry which is preliminary data.</text>
</comment>
<organism evidence="3 4">
    <name type="scientific">Hibiscus trionum</name>
    <name type="common">Flower of an hour</name>
    <dbReference type="NCBI Taxonomy" id="183268"/>
    <lineage>
        <taxon>Eukaryota</taxon>
        <taxon>Viridiplantae</taxon>
        <taxon>Streptophyta</taxon>
        <taxon>Embryophyta</taxon>
        <taxon>Tracheophyta</taxon>
        <taxon>Spermatophyta</taxon>
        <taxon>Magnoliopsida</taxon>
        <taxon>eudicotyledons</taxon>
        <taxon>Gunneridae</taxon>
        <taxon>Pentapetalae</taxon>
        <taxon>rosids</taxon>
        <taxon>malvids</taxon>
        <taxon>Malvales</taxon>
        <taxon>Malvaceae</taxon>
        <taxon>Malvoideae</taxon>
        <taxon>Hibiscus</taxon>
    </lineage>
</organism>
<proteinExistence type="inferred from homology"/>
<keyword evidence="2" id="KW-0808">Transferase</keyword>
<gene>
    <name evidence="3" type="ORF">HRI_002213900</name>
</gene>
<dbReference type="EMBL" id="BSYR01000020">
    <property type="protein sequence ID" value="GMI85446.1"/>
    <property type="molecule type" value="Genomic_DNA"/>
</dbReference>
<accession>A0A9W7M2R7</accession>
<reference evidence="3" key="1">
    <citation type="submission" date="2023-05" db="EMBL/GenBank/DDBJ databases">
        <title>Genome and transcriptome analyses reveal genes involved in the formation of fine ridges on petal epidermal cells in Hibiscus trionum.</title>
        <authorList>
            <person name="Koshimizu S."/>
            <person name="Masuda S."/>
            <person name="Ishii T."/>
            <person name="Shirasu K."/>
            <person name="Hoshino A."/>
            <person name="Arita M."/>
        </authorList>
    </citation>
    <scope>NUCLEOTIDE SEQUENCE</scope>
    <source>
        <strain evidence="3">Hamamatsu line</strain>
    </source>
</reference>
<evidence type="ECO:0000313" key="4">
    <source>
        <dbReference type="Proteomes" id="UP001165190"/>
    </source>
</evidence>
<evidence type="ECO:0000256" key="1">
    <source>
        <dbReference type="ARBA" id="ARBA00009861"/>
    </source>
</evidence>
<dbReference type="GO" id="GO:0016740">
    <property type="term" value="F:transferase activity"/>
    <property type="evidence" value="ECO:0007669"/>
    <property type="project" value="UniProtKB-KW"/>
</dbReference>
<name>A0A9W7M2R7_HIBTR</name>
<dbReference type="OrthoDB" id="1483986at2759"/>
<dbReference type="InterPro" id="IPR050898">
    <property type="entry name" value="Plant_acyltransferase"/>
</dbReference>
<dbReference type="Gene3D" id="3.30.559.10">
    <property type="entry name" value="Chloramphenicol acetyltransferase-like domain"/>
    <property type="match status" value="2"/>
</dbReference>
<comment type="similarity">
    <text evidence="1">Belongs to the plant acyltransferase family.</text>
</comment>
<keyword evidence="4" id="KW-1185">Reference proteome</keyword>
<dbReference type="Pfam" id="PF02458">
    <property type="entry name" value="Transferase"/>
    <property type="match status" value="1"/>
</dbReference>
<protein>
    <submittedName>
        <fullName evidence="3">Uncharacterized protein</fullName>
    </submittedName>
</protein>
<dbReference type="PANTHER" id="PTHR31147">
    <property type="entry name" value="ACYL TRANSFERASE 4"/>
    <property type="match status" value="1"/>
</dbReference>
<dbReference type="AlphaFoldDB" id="A0A9W7M2R7"/>
<dbReference type="PANTHER" id="PTHR31147:SF66">
    <property type="entry name" value="OS05G0315700 PROTEIN"/>
    <property type="match status" value="1"/>
</dbReference>
<dbReference type="Proteomes" id="UP001165190">
    <property type="component" value="Unassembled WGS sequence"/>
</dbReference>
<evidence type="ECO:0000256" key="2">
    <source>
        <dbReference type="ARBA" id="ARBA00022679"/>
    </source>
</evidence>
<dbReference type="InterPro" id="IPR023213">
    <property type="entry name" value="CAT-like_dom_sf"/>
</dbReference>